<protein>
    <recommendedName>
        <fullName evidence="2">SET domain-containing protein</fullName>
    </recommendedName>
</protein>
<evidence type="ECO:0000313" key="3">
    <source>
        <dbReference type="EMBL" id="EFJ49703.1"/>
    </source>
</evidence>
<feature type="compositionally biased region" description="Low complexity" evidence="1">
    <location>
        <begin position="192"/>
        <end position="226"/>
    </location>
</feature>
<dbReference type="KEGG" id="vcn:VOLCADRAFT_89688"/>
<organism evidence="4">
    <name type="scientific">Volvox carteri f. nagariensis</name>
    <dbReference type="NCBI Taxonomy" id="3068"/>
    <lineage>
        <taxon>Eukaryota</taxon>
        <taxon>Viridiplantae</taxon>
        <taxon>Chlorophyta</taxon>
        <taxon>core chlorophytes</taxon>
        <taxon>Chlorophyceae</taxon>
        <taxon>CS clade</taxon>
        <taxon>Chlamydomonadales</taxon>
        <taxon>Volvocaceae</taxon>
        <taxon>Volvox</taxon>
    </lineage>
</organism>
<evidence type="ECO:0000256" key="1">
    <source>
        <dbReference type="SAM" id="MobiDB-lite"/>
    </source>
</evidence>
<dbReference type="InterPro" id="IPR053209">
    <property type="entry name" value="Gramillin-biosynth_MTr"/>
</dbReference>
<dbReference type="SUPFAM" id="SSF82199">
    <property type="entry name" value="SET domain"/>
    <property type="match status" value="1"/>
</dbReference>
<dbReference type="Proteomes" id="UP000001058">
    <property type="component" value="Unassembled WGS sequence"/>
</dbReference>
<sequence length="541" mass="55960">MSLYTSQTYKHRQAVGPVQLEIVPGKGLGWRATRDITVGELLLVSLPIAVLYGTPGEAPSNDELAEALRQAWPRLSVLERRWLLLLGDCCAATSGAVPPLLLQPPAAVARQQPGGGGGDVAPTTAAAQDGQPASESTAATTAEVPATSARPDGALEDLFLLLHRARSLLAEAQKVQTATELVTAPPPPPPQQQQQPTASRPKSAAAAAAASTSSPSASAAAASSNPPALPLPPALFGISPSISSIHPPTATPTAATYGGGGGGSGGVVADLVRRYSYSEPYEDPVLEELLEVPPVSCVGLWPEVALLNHSCCPNTALLVVGGVAYARAGRAVMEGEELTVSYLGTDVAPDRGLLRRINGELVTELEAAAHATLTAASRPRQQQAALLARMEGLLGQVEDSCTFLELPPRGRLVILASVYGLVRLICDLAELSQQTTPERRLQLQQLAAEVLEAVAPGSDSHVTAAVKAAGVARRAHGADSAAARRAELAAGSAHLARYGRELLSEPALLRRLVATRRRLVTGSDLAASMGVLAWLEQAGPG</sequence>
<dbReference type="Gene3D" id="2.170.270.10">
    <property type="entry name" value="SET domain"/>
    <property type="match status" value="1"/>
</dbReference>
<feature type="compositionally biased region" description="Low complexity" evidence="1">
    <location>
        <begin position="120"/>
        <end position="149"/>
    </location>
</feature>
<dbReference type="PANTHER" id="PTHR47643">
    <property type="entry name" value="TPR DOMAIN PROTEIN (AFU_ORTHOLOGUE AFUA_5G12710)"/>
    <property type="match status" value="1"/>
</dbReference>
<gene>
    <name evidence="3" type="ORF">VOLCADRAFT_89688</name>
</gene>
<dbReference type="AlphaFoldDB" id="D8TRT9"/>
<feature type="region of interest" description="Disordered" evidence="1">
    <location>
        <begin position="181"/>
        <end position="226"/>
    </location>
</feature>
<accession>D8TRT9</accession>
<reference evidence="3 4" key="1">
    <citation type="journal article" date="2010" name="Science">
        <title>Genomic analysis of organismal complexity in the multicellular green alga Volvox carteri.</title>
        <authorList>
            <person name="Prochnik S.E."/>
            <person name="Umen J."/>
            <person name="Nedelcu A.M."/>
            <person name="Hallmann A."/>
            <person name="Miller S.M."/>
            <person name="Nishii I."/>
            <person name="Ferris P."/>
            <person name="Kuo A."/>
            <person name="Mitros T."/>
            <person name="Fritz-Laylin L.K."/>
            <person name="Hellsten U."/>
            <person name="Chapman J."/>
            <person name="Simakov O."/>
            <person name="Rensing S.A."/>
            <person name="Terry A."/>
            <person name="Pangilinan J."/>
            <person name="Kapitonov V."/>
            <person name="Jurka J."/>
            <person name="Salamov A."/>
            <person name="Shapiro H."/>
            <person name="Schmutz J."/>
            <person name="Grimwood J."/>
            <person name="Lindquist E."/>
            <person name="Lucas S."/>
            <person name="Grigoriev I.V."/>
            <person name="Schmitt R."/>
            <person name="Kirk D."/>
            <person name="Rokhsar D.S."/>
        </authorList>
    </citation>
    <scope>NUCLEOTIDE SEQUENCE [LARGE SCALE GENOMIC DNA]</scope>
    <source>
        <strain evidence="4">f. Nagariensis / Eve</strain>
    </source>
</reference>
<evidence type="ECO:0000259" key="2">
    <source>
        <dbReference type="PROSITE" id="PS50280"/>
    </source>
</evidence>
<dbReference type="Pfam" id="PF00856">
    <property type="entry name" value="SET"/>
    <property type="match status" value="1"/>
</dbReference>
<feature type="domain" description="SET" evidence="2">
    <location>
        <begin position="16"/>
        <end position="343"/>
    </location>
</feature>
<dbReference type="InterPro" id="IPR046341">
    <property type="entry name" value="SET_dom_sf"/>
</dbReference>
<feature type="region of interest" description="Disordered" evidence="1">
    <location>
        <begin position="108"/>
        <end position="149"/>
    </location>
</feature>
<dbReference type="OrthoDB" id="545016at2759"/>
<dbReference type="EMBL" id="GL378334">
    <property type="protein sequence ID" value="EFJ49703.1"/>
    <property type="molecule type" value="Genomic_DNA"/>
</dbReference>
<dbReference type="InterPro" id="IPR001214">
    <property type="entry name" value="SET_dom"/>
</dbReference>
<keyword evidence="4" id="KW-1185">Reference proteome</keyword>
<proteinExistence type="predicted"/>
<dbReference type="PROSITE" id="PS50280">
    <property type="entry name" value="SET"/>
    <property type="match status" value="1"/>
</dbReference>
<dbReference type="InParanoid" id="D8TRT9"/>
<dbReference type="GeneID" id="9618504"/>
<name>D8TRT9_VOLCA</name>
<evidence type="ECO:0000313" key="4">
    <source>
        <dbReference type="Proteomes" id="UP000001058"/>
    </source>
</evidence>
<dbReference type="RefSeq" id="XP_002949210.1">
    <property type="nucleotide sequence ID" value="XM_002949164.1"/>
</dbReference>
<dbReference type="STRING" id="3068.D8TRT9"/>
<dbReference type="PANTHER" id="PTHR47643:SF2">
    <property type="entry name" value="TPR DOMAIN PROTEIN (AFU_ORTHOLOGUE AFUA_5G12710)"/>
    <property type="match status" value="1"/>
</dbReference>